<dbReference type="InterPro" id="IPR000683">
    <property type="entry name" value="Gfo/Idh/MocA-like_OxRdtase_N"/>
</dbReference>
<dbReference type="Gene3D" id="3.40.50.720">
    <property type="entry name" value="NAD(P)-binding Rossmann-like Domain"/>
    <property type="match status" value="1"/>
</dbReference>
<dbReference type="SUPFAM" id="SSF51735">
    <property type="entry name" value="NAD(P)-binding Rossmann-fold domains"/>
    <property type="match status" value="1"/>
</dbReference>
<dbReference type="Pfam" id="PF01408">
    <property type="entry name" value="GFO_IDH_MocA"/>
    <property type="match status" value="1"/>
</dbReference>
<dbReference type="SUPFAM" id="SSF55347">
    <property type="entry name" value="Glyceraldehyde-3-phosphate dehydrogenase-like, C-terminal domain"/>
    <property type="match status" value="1"/>
</dbReference>
<organism evidence="2 3">
    <name type="scientific">Kingdonia uniflora</name>
    <dbReference type="NCBI Taxonomy" id="39325"/>
    <lineage>
        <taxon>Eukaryota</taxon>
        <taxon>Viridiplantae</taxon>
        <taxon>Streptophyta</taxon>
        <taxon>Embryophyta</taxon>
        <taxon>Tracheophyta</taxon>
        <taxon>Spermatophyta</taxon>
        <taxon>Magnoliopsida</taxon>
        <taxon>Ranunculales</taxon>
        <taxon>Circaeasteraceae</taxon>
        <taxon>Kingdonia</taxon>
    </lineage>
</organism>
<gene>
    <name evidence="2" type="ORF">GIB67_006067</name>
</gene>
<keyword evidence="3" id="KW-1185">Reference proteome</keyword>
<accession>A0A7J7LPI6</accession>
<dbReference type="Proteomes" id="UP000541444">
    <property type="component" value="Unassembled WGS sequence"/>
</dbReference>
<dbReference type="PANTHER" id="PTHR46368:SF5">
    <property type="entry name" value="NAD(P)-BINDING ROSSMANN-FOLD SUPERFAMILY PROTEIN"/>
    <property type="match status" value="1"/>
</dbReference>
<dbReference type="GO" id="GO:0000166">
    <property type="term" value="F:nucleotide binding"/>
    <property type="evidence" value="ECO:0007669"/>
    <property type="project" value="InterPro"/>
</dbReference>
<sequence>MAEEPVRFAIIGCAVIARKVSRAIELSPNSILYAIGSRSIDKSRKFVKDNGLSDAIKFYGSYEEVLDDASVDAVYMPLPTSLHVQWAILAAKKKKHLLLEKPTALNVAELDQILEACESNGVQFMDGSMWLHHPRSDKMKALLSDTTIWSDHFEPPEFYESNIRVRPDLDALGALGDVGWYCIGAILWAKNYELPKTVTALPSVTKNKDGVILACGSSFQWTETKQVATFYCSFLSNVSMDLAIYGTNGSIRLRDFIIPYSESSASFDFTTGAKFLDRHIGWNVKPANVEVASELPQEALMVQEFAKLVKKVKNSESRPERKWGDISRKNQIVLDAVKKSIDLGFKPVELC</sequence>
<dbReference type="EMBL" id="JACGCM010002114">
    <property type="protein sequence ID" value="KAF6144575.1"/>
    <property type="molecule type" value="Genomic_DNA"/>
</dbReference>
<proteinExistence type="predicted"/>
<evidence type="ECO:0000313" key="3">
    <source>
        <dbReference type="Proteomes" id="UP000541444"/>
    </source>
</evidence>
<evidence type="ECO:0000313" key="2">
    <source>
        <dbReference type="EMBL" id="KAF6144575.1"/>
    </source>
</evidence>
<protein>
    <recommendedName>
        <fullName evidence="1">Gfo/Idh/MocA-like oxidoreductase N-terminal domain-containing protein</fullName>
    </recommendedName>
</protein>
<dbReference type="PANTHER" id="PTHR46368">
    <property type="match status" value="1"/>
</dbReference>
<feature type="domain" description="Gfo/Idh/MocA-like oxidoreductase N-terminal" evidence="1">
    <location>
        <begin position="6"/>
        <end position="125"/>
    </location>
</feature>
<reference evidence="2 3" key="1">
    <citation type="journal article" date="2020" name="IScience">
        <title>Genome Sequencing of the Endangered Kingdonia uniflora (Circaeasteraceae, Ranunculales) Reveals Potential Mechanisms of Evolutionary Specialization.</title>
        <authorList>
            <person name="Sun Y."/>
            <person name="Deng T."/>
            <person name="Zhang A."/>
            <person name="Moore M.J."/>
            <person name="Landis J.B."/>
            <person name="Lin N."/>
            <person name="Zhang H."/>
            <person name="Zhang X."/>
            <person name="Huang J."/>
            <person name="Zhang X."/>
            <person name="Sun H."/>
            <person name="Wang H."/>
        </authorList>
    </citation>
    <scope>NUCLEOTIDE SEQUENCE [LARGE SCALE GENOMIC DNA]</scope>
    <source>
        <strain evidence="2">TB1705</strain>
        <tissue evidence="2">Leaf</tissue>
    </source>
</reference>
<dbReference type="OrthoDB" id="2129491at2759"/>
<comment type="caution">
    <text evidence="2">The sequence shown here is derived from an EMBL/GenBank/DDBJ whole genome shotgun (WGS) entry which is preliminary data.</text>
</comment>
<dbReference type="AlphaFoldDB" id="A0A7J7LPI6"/>
<evidence type="ECO:0000259" key="1">
    <source>
        <dbReference type="Pfam" id="PF01408"/>
    </source>
</evidence>
<dbReference type="Gene3D" id="3.30.360.10">
    <property type="entry name" value="Dihydrodipicolinate Reductase, domain 2"/>
    <property type="match status" value="1"/>
</dbReference>
<dbReference type="InterPro" id="IPR036291">
    <property type="entry name" value="NAD(P)-bd_dom_sf"/>
</dbReference>
<name>A0A7J7LPI6_9MAGN</name>